<keyword evidence="3" id="KW-1185">Reference proteome</keyword>
<dbReference type="OMA" id="IWVPVWG"/>
<dbReference type="Proteomes" id="UP000054383">
    <property type="component" value="Unassembled WGS sequence"/>
</dbReference>
<accession>A0A0U1LL18</accession>
<name>A0A0U1LL18_TALIS</name>
<dbReference type="STRING" id="28573.A0A0U1LL18"/>
<protein>
    <submittedName>
        <fullName evidence="2">Uncharacterized protein</fullName>
    </submittedName>
</protein>
<reference evidence="2 3" key="1">
    <citation type="submission" date="2015-04" db="EMBL/GenBank/DDBJ databases">
        <authorList>
            <person name="Syromyatnikov M.Y."/>
            <person name="Popov V.N."/>
        </authorList>
    </citation>
    <scope>NUCLEOTIDE SEQUENCE [LARGE SCALE GENOMIC DNA]</scope>
    <source>
        <strain evidence="2">WF-38-12</strain>
    </source>
</reference>
<gene>
    <name evidence="2" type="ORF">PISL3812_00823</name>
</gene>
<dbReference type="OrthoDB" id="5281682at2759"/>
<evidence type="ECO:0000256" key="1">
    <source>
        <dbReference type="SAM" id="MobiDB-lite"/>
    </source>
</evidence>
<dbReference type="AlphaFoldDB" id="A0A0U1LL18"/>
<evidence type="ECO:0000313" key="3">
    <source>
        <dbReference type="Proteomes" id="UP000054383"/>
    </source>
</evidence>
<dbReference type="EMBL" id="CVMT01000001">
    <property type="protein sequence ID" value="CRG83472.1"/>
    <property type="molecule type" value="Genomic_DNA"/>
</dbReference>
<dbReference type="SUPFAM" id="SSF52047">
    <property type="entry name" value="RNI-like"/>
    <property type="match status" value="1"/>
</dbReference>
<feature type="region of interest" description="Disordered" evidence="1">
    <location>
        <begin position="1"/>
        <end position="23"/>
    </location>
</feature>
<evidence type="ECO:0000313" key="2">
    <source>
        <dbReference type="EMBL" id="CRG83472.1"/>
    </source>
</evidence>
<organism evidence="2 3">
    <name type="scientific">Talaromyces islandicus</name>
    <name type="common">Penicillium islandicum</name>
    <dbReference type="NCBI Taxonomy" id="28573"/>
    <lineage>
        <taxon>Eukaryota</taxon>
        <taxon>Fungi</taxon>
        <taxon>Dikarya</taxon>
        <taxon>Ascomycota</taxon>
        <taxon>Pezizomycotina</taxon>
        <taxon>Eurotiomycetes</taxon>
        <taxon>Eurotiomycetidae</taxon>
        <taxon>Eurotiales</taxon>
        <taxon>Trichocomaceae</taxon>
        <taxon>Talaromyces</taxon>
        <taxon>Talaromyces sect. Islandici</taxon>
    </lineage>
</organism>
<proteinExistence type="predicted"/>
<sequence>MSTSPTMISTVPPPRPISVNSSILPMSSTYSDTHKVTSRCTSADIHNDDVDSTQSLNVSFEYHPGGPVEMEDTETLSDVPRPTSQSSLQFEHLPMEIHEAILDHLFGERVSASGNNGPGPASRSWVKALRHPRRKALSDLSLISPLWRTLVQERIFRHIKVKGTKDGLAETEDWFGLHPHLVPYVRHIEVWVPVWGNRARKNITAQPREFLAGRRYLNEDNGLAGVNTMLQGTMSRWEEQEHGSYASNNFAFHMASHNASLEDIFRHVGIYFPAAQILTLEAGHCKKPPLITHFANDPVGLMGEFHLEPLPNVRTLVMRGAWNIMRDYRHWTTISDALPSLREWHCAYAKPKTEAYHTIYKALSNLSSSVVHLDISLEGFHSNDQSHWHGDKVSHHNHLCRLLGSIAPRLEHLSFTGNVCSSFFNAARSATSHRPQDARLRSLDLVVKTCCREASSEPSSPVLEEPSGITNLKFIQSFEKLVLGAVRSLEMYLSLSYIRIRFIDLDSTCALLNPYFQMVGHECTGLWNLEIIETLAQVRPSTHYVQLSDGIYPQFGANNTIIGALYPRTRPLSINASNYKILSDAAKS</sequence>